<sequence length="220" mass="24935">MDSMTRKQIQNDWSPFEDTKVYPLSKKVVFSFACRIFLGMSDDDDDQALMNVDTLKRYFYLEESFMFSLPVDLPGTGYSKAMRAGKISKEGILKAIIGKIQQGHVDDDGEQSVGLLTHILFRSKTYNKGFIREKDVWNALTGVLLPAYDDITAAITFLLKYLAQLPHIYTQVYTVLNAAVYHIWIERNSRRFGGEVAIVGSRAEQIKIAVKTNILNSCES</sequence>
<dbReference type="AlphaFoldDB" id="A0AAV1DV74"/>
<dbReference type="GO" id="GO:0016125">
    <property type="term" value="P:sterol metabolic process"/>
    <property type="evidence" value="ECO:0007669"/>
    <property type="project" value="TreeGrafter"/>
</dbReference>
<dbReference type="EMBL" id="OX459124">
    <property type="protein sequence ID" value="CAI9111747.1"/>
    <property type="molecule type" value="Genomic_DNA"/>
</dbReference>
<proteinExistence type="predicted"/>
<keyword evidence="4" id="KW-1185">Reference proteome</keyword>
<dbReference type="PANTHER" id="PTHR24286:SF53">
    <property type="entry name" value="BETA-AMYRIN 28-OXIDASE-LIKE"/>
    <property type="match status" value="1"/>
</dbReference>
<dbReference type="GO" id="GO:0005506">
    <property type="term" value="F:iron ion binding"/>
    <property type="evidence" value="ECO:0007669"/>
    <property type="project" value="InterPro"/>
</dbReference>
<gene>
    <name evidence="3" type="ORF">OLC1_LOCUS19066</name>
</gene>
<dbReference type="InterPro" id="IPR036396">
    <property type="entry name" value="Cyt_P450_sf"/>
</dbReference>
<evidence type="ECO:0000256" key="2">
    <source>
        <dbReference type="ARBA" id="ARBA00023004"/>
    </source>
</evidence>
<accession>A0AAV1DV74</accession>
<dbReference type="PANTHER" id="PTHR24286">
    <property type="entry name" value="CYTOCHROME P450 26"/>
    <property type="match status" value="1"/>
</dbReference>
<keyword evidence="2" id="KW-0408">Iron</keyword>
<organism evidence="3 4">
    <name type="scientific">Oldenlandia corymbosa var. corymbosa</name>
    <dbReference type="NCBI Taxonomy" id="529605"/>
    <lineage>
        <taxon>Eukaryota</taxon>
        <taxon>Viridiplantae</taxon>
        <taxon>Streptophyta</taxon>
        <taxon>Embryophyta</taxon>
        <taxon>Tracheophyta</taxon>
        <taxon>Spermatophyta</taxon>
        <taxon>Magnoliopsida</taxon>
        <taxon>eudicotyledons</taxon>
        <taxon>Gunneridae</taxon>
        <taxon>Pentapetalae</taxon>
        <taxon>asterids</taxon>
        <taxon>lamiids</taxon>
        <taxon>Gentianales</taxon>
        <taxon>Rubiaceae</taxon>
        <taxon>Rubioideae</taxon>
        <taxon>Spermacoceae</taxon>
        <taxon>Hedyotis-Oldenlandia complex</taxon>
        <taxon>Oldenlandia</taxon>
    </lineage>
</organism>
<evidence type="ECO:0000256" key="1">
    <source>
        <dbReference type="ARBA" id="ARBA00022723"/>
    </source>
</evidence>
<dbReference type="Gene3D" id="1.10.630.10">
    <property type="entry name" value="Cytochrome P450"/>
    <property type="match status" value="1"/>
</dbReference>
<dbReference type="SUPFAM" id="SSF48264">
    <property type="entry name" value="Cytochrome P450"/>
    <property type="match status" value="1"/>
</dbReference>
<evidence type="ECO:0000313" key="4">
    <source>
        <dbReference type="Proteomes" id="UP001161247"/>
    </source>
</evidence>
<keyword evidence="1" id="KW-0479">Metal-binding</keyword>
<protein>
    <submittedName>
        <fullName evidence="3">OLC1v1012055C1</fullName>
    </submittedName>
</protein>
<dbReference type="Proteomes" id="UP001161247">
    <property type="component" value="Chromosome 7"/>
</dbReference>
<evidence type="ECO:0000313" key="3">
    <source>
        <dbReference type="EMBL" id="CAI9111747.1"/>
    </source>
</evidence>
<dbReference type="GO" id="GO:0020037">
    <property type="term" value="F:heme binding"/>
    <property type="evidence" value="ECO:0007669"/>
    <property type="project" value="InterPro"/>
</dbReference>
<reference evidence="3" key="1">
    <citation type="submission" date="2023-03" db="EMBL/GenBank/DDBJ databases">
        <authorList>
            <person name="Julca I."/>
        </authorList>
    </citation>
    <scope>NUCLEOTIDE SEQUENCE</scope>
</reference>
<dbReference type="GO" id="GO:0004497">
    <property type="term" value="F:monooxygenase activity"/>
    <property type="evidence" value="ECO:0007669"/>
    <property type="project" value="InterPro"/>
</dbReference>
<name>A0AAV1DV74_OLDCO</name>
<dbReference type="GO" id="GO:0016705">
    <property type="term" value="F:oxidoreductase activity, acting on paired donors, with incorporation or reduction of molecular oxygen"/>
    <property type="evidence" value="ECO:0007669"/>
    <property type="project" value="InterPro"/>
</dbReference>